<evidence type="ECO:0000313" key="3">
    <source>
        <dbReference type="Proteomes" id="UP000006352"/>
    </source>
</evidence>
<reference evidence="2 3" key="1">
    <citation type="journal article" date="2012" name="Appl. Environ. Microbiol.">
        <title>Short-read sequencing for genomic analysis of the brown rot fungus Fibroporia radiculosa.</title>
        <authorList>
            <person name="Tang J.D."/>
            <person name="Perkins A.D."/>
            <person name="Sonstegard T.S."/>
            <person name="Schroeder S.G."/>
            <person name="Burgess S.C."/>
            <person name="Diehl S.V."/>
        </authorList>
    </citation>
    <scope>NUCLEOTIDE SEQUENCE [LARGE SCALE GENOMIC DNA]</scope>
    <source>
        <strain evidence="2 3">TFFH 294</strain>
    </source>
</reference>
<feature type="region of interest" description="Disordered" evidence="1">
    <location>
        <begin position="455"/>
        <end position="491"/>
    </location>
</feature>
<feature type="compositionally biased region" description="Basic and acidic residues" evidence="1">
    <location>
        <begin position="388"/>
        <end position="397"/>
    </location>
</feature>
<feature type="region of interest" description="Disordered" evidence="1">
    <location>
        <begin position="511"/>
        <end position="596"/>
    </location>
</feature>
<dbReference type="GeneID" id="24100733"/>
<dbReference type="Proteomes" id="UP000006352">
    <property type="component" value="Unassembled WGS sequence"/>
</dbReference>
<feature type="region of interest" description="Disordered" evidence="1">
    <location>
        <begin position="325"/>
        <end position="429"/>
    </location>
</feature>
<dbReference type="RefSeq" id="XP_012185105.1">
    <property type="nucleotide sequence ID" value="XM_012329715.1"/>
</dbReference>
<evidence type="ECO:0000313" key="2">
    <source>
        <dbReference type="EMBL" id="CCM05822.1"/>
    </source>
</evidence>
<feature type="region of interest" description="Disordered" evidence="1">
    <location>
        <begin position="1"/>
        <end position="102"/>
    </location>
</feature>
<organism evidence="2 3">
    <name type="scientific">Fibroporia radiculosa</name>
    <dbReference type="NCBI Taxonomy" id="599839"/>
    <lineage>
        <taxon>Eukaryota</taxon>
        <taxon>Fungi</taxon>
        <taxon>Dikarya</taxon>
        <taxon>Basidiomycota</taxon>
        <taxon>Agaricomycotina</taxon>
        <taxon>Agaricomycetes</taxon>
        <taxon>Polyporales</taxon>
        <taxon>Fibroporiaceae</taxon>
        <taxon>Fibroporia</taxon>
    </lineage>
</organism>
<accession>J4I214</accession>
<feature type="compositionally biased region" description="Low complexity" evidence="1">
    <location>
        <begin position="364"/>
        <end position="376"/>
    </location>
</feature>
<feature type="compositionally biased region" description="Pro residues" evidence="1">
    <location>
        <begin position="567"/>
        <end position="577"/>
    </location>
</feature>
<dbReference type="EMBL" id="HE797208">
    <property type="protein sequence ID" value="CCM05822.1"/>
    <property type="molecule type" value="Genomic_DNA"/>
</dbReference>
<proteinExistence type="predicted"/>
<dbReference type="AlphaFoldDB" id="J4I214"/>
<protein>
    <submittedName>
        <fullName evidence="2">Uncharacterized protein</fullName>
    </submittedName>
</protein>
<feature type="compositionally biased region" description="Low complexity" evidence="1">
    <location>
        <begin position="404"/>
        <end position="422"/>
    </location>
</feature>
<gene>
    <name evidence="2" type="ORF">FIBRA_08056</name>
</gene>
<sequence>MTSLEVAPGPISVQDGLQGALFGSSPRRRAPSNPKPISPGGSLAKTQDPLPKILPKTSSTRRQPHAGANVKRPDSPDLGTILANTPRPRRRSAAAVSPANRIRSRTSSIVGAPLNWKGKIEEGSSGLESTLGVGEDSDDNFRLGDDGSESDSSIDLHTPLPHLMFRDGLLSPRSKLLPKGLASVSSFPNLAEVEEEESGLDRSHSVLSVVSNAGSVMTKSGLLYKDPRDTTRRRLRHRDGHLLKQGMGLTTGLGWSDSEDEDAPSTLTRRLIQTSIARRPSTSLSSLSRPSSEFSRDSIVAASPFPILPSSRMASGPLQRSASVSFSSLRRPTAVGPPSSVDITPLRNRSVSSAHPGLTSLPRTTTNGNTASSSSGLPSMRRNSRLPKSAEMRDILSRHKAQPSLSGSTSSLASTASTTSAAPVPAESLSSQNIRAALAPNPSDELTYNRARTLSATSSMSTASVYSSTTSGSGSSTSTASGSGSTTSGIRPLRLPQAAAARLSGIGIVPPAGYSAPNQSGPHPTHRHTRTLSTSRSFSNALPKVSQPPSFTSISSPVSPTDFPLSSPSPSPSPSPRSRPLIAGPRPKPRTGTGMVYRTSSYSSLQGAAMRIRSPSVLSSSADGEVIF</sequence>
<feature type="compositionally biased region" description="Polar residues" evidence="1">
    <location>
        <begin position="547"/>
        <end position="559"/>
    </location>
</feature>
<dbReference type="InParanoid" id="J4I214"/>
<dbReference type="STRING" id="599839.J4I214"/>
<feature type="region of interest" description="Disordered" evidence="1">
    <location>
        <begin position="119"/>
        <end position="138"/>
    </location>
</feature>
<name>J4I214_9APHY</name>
<keyword evidence="3" id="KW-1185">Reference proteome</keyword>
<evidence type="ECO:0000256" key="1">
    <source>
        <dbReference type="SAM" id="MobiDB-lite"/>
    </source>
</evidence>
<dbReference type="HOGENOM" id="CLU_485697_0_0_1"/>
<dbReference type="OrthoDB" id="3064136at2759"/>